<dbReference type="EMBL" id="LOTQ01000030">
    <property type="protein sequence ID" value="KVA04247.1"/>
    <property type="molecule type" value="Genomic_DNA"/>
</dbReference>
<comment type="caution">
    <text evidence="1">The sequence shown here is derived from an EMBL/GenBank/DDBJ whole genome shotgun (WGS) entry which is preliminary data.</text>
</comment>
<evidence type="ECO:0000313" key="1">
    <source>
        <dbReference type="EMBL" id="KVA04247.1"/>
    </source>
</evidence>
<accession>A0AAP1C3B3</accession>
<gene>
    <name evidence="1" type="ORF">WI41_19150</name>
</gene>
<proteinExistence type="predicted"/>
<reference evidence="1 2" key="1">
    <citation type="submission" date="2015-11" db="EMBL/GenBank/DDBJ databases">
        <title>Expanding the genomic diversity of Burkholderia species for the development of highly accurate diagnostics.</title>
        <authorList>
            <person name="Sahl J."/>
            <person name="Keim P."/>
            <person name="Wagner D."/>
        </authorList>
    </citation>
    <scope>NUCLEOTIDE SEQUENCE [LARGE SCALE GENOMIC DNA]</scope>
    <source>
        <strain evidence="1 2">RF32-BP12</strain>
    </source>
</reference>
<name>A0AAP1C3B3_9BURK</name>
<protein>
    <submittedName>
        <fullName evidence="1">Uncharacterized protein</fullName>
    </submittedName>
</protein>
<dbReference type="AlphaFoldDB" id="A0AAP1C3B3"/>
<evidence type="ECO:0000313" key="2">
    <source>
        <dbReference type="Proteomes" id="UP000056450"/>
    </source>
</evidence>
<dbReference type="Proteomes" id="UP000056450">
    <property type="component" value="Unassembled WGS sequence"/>
</dbReference>
<organism evidence="1 2">
    <name type="scientific">Burkholderia latens</name>
    <dbReference type="NCBI Taxonomy" id="488446"/>
    <lineage>
        <taxon>Bacteria</taxon>
        <taxon>Pseudomonadati</taxon>
        <taxon>Pseudomonadota</taxon>
        <taxon>Betaproteobacteria</taxon>
        <taxon>Burkholderiales</taxon>
        <taxon>Burkholderiaceae</taxon>
        <taxon>Burkholderia</taxon>
        <taxon>Burkholderia cepacia complex</taxon>
    </lineage>
</organism>
<sequence length="178" mass="19976">MPRQRRSDLVGRGAVPDACERAHYVAFVATHDDGHFQRARSRRTAGGADTSNASNIRARRTASRGYRHRHWQIDVAARFQSADEREPDRSISKRRIEMPLDRRASARRLFADLAGNERRVGESAFRRFGVSAFRRFGVSAFRLSACPLSALCASTFITSPEVHARRAQYATLSSRASA</sequence>